<name>A0A6F9DDL4_9ASCI</name>
<gene>
    <name evidence="4" type="primary">Fmc1</name>
</gene>
<evidence type="ECO:0000256" key="2">
    <source>
        <dbReference type="ARBA" id="ARBA00013846"/>
    </source>
</evidence>
<dbReference type="GO" id="GO:0005739">
    <property type="term" value="C:mitochondrion"/>
    <property type="evidence" value="ECO:0007669"/>
    <property type="project" value="TreeGrafter"/>
</dbReference>
<comment type="similarity">
    <text evidence="1">Belongs to the FMC1 family.</text>
</comment>
<protein>
    <recommendedName>
        <fullName evidence="2">Protein FMC1 homolog</fullName>
    </recommendedName>
</protein>
<reference evidence="4" key="1">
    <citation type="submission" date="2020-04" db="EMBL/GenBank/DDBJ databases">
        <authorList>
            <person name="Neveu A P."/>
        </authorList>
    </citation>
    <scope>NUCLEOTIDE SEQUENCE</scope>
    <source>
        <tissue evidence="4">Whole embryo</tissue>
    </source>
</reference>
<dbReference type="AlphaFoldDB" id="A0A6F9DDL4"/>
<evidence type="ECO:0000256" key="1">
    <source>
        <dbReference type="ARBA" id="ARBA00009058"/>
    </source>
</evidence>
<proteinExistence type="evidence at transcript level"/>
<organism evidence="4">
    <name type="scientific">Phallusia mammillata</name>
    <dbReference type="NCBI Taxonomy" id="59560"/>
    <lineage>
        <taxon>Eukaryota</taxon>
        <taxon>Metazoa</taxon>
        <taxon>Chordata</taxon>
        <taxon>Tunicata</taxon>
        <taxon>Ascidiacea</taxon>
        <taxon>Phlebobranchia</taxon>
        <taxon>Ascidiidae</taxon>
        <taxon>Phallusia</taxon>
    </lineage>
</organism>
<dbReference type="InterPro" id="IPR037667">
    <property type="entry name" value="FMC1_homologue"/>
</dbReference>
<dbReference type="PANTHER" id="PTHR31716:SF1">
    <property type="entry name" value="PROTEIN FMC1 HOMOLOG"/>
    <property type="match status" value="1"/>
</dbReference>
<accession>A0A6F9DDL4</accession>
<comment type="function">
    <text evidence="3">Plays a role in the assembly/stability of the mitochondrial membrane ATP synthase (F(1)F(0) ATP synthase or Complex V).</text>
</comment>
<evidence type="ECO:0000256" key="3">
    <source>
        <dbReference type="ARBA" id="ARBA00045742"/>
    </source>
</evidence>
<dbReference type="EMBL" id="LR785224">
    <property type="protein sequence ID" value="CAB3246505.1"/>
    <property type="molecule type" value="mRNA"/>
</dbReference>
<dbReference type="PANTHER" id="PTHR31716">
    <property type="entry name" value="PROTEIN FMC1 HOMOLOG"/>
    <property type="match status" value="1"/>
</dbReference>
<evidence type="ECO:0000313" key="4">
    <source>
        <dbReference type="EMBL" id="CAB3246505.1"/>
    </source>
</evidence>
<sequence length="86" mass="9782">MLDKYKSNQVTAGRFCREQFAASHDASTYYCLLRSSREFDELITKYHGDGEDSLKKAAARVGLSLPETYEEKELESKAIDPNKTDL</sequence>